<dbReference type="RefSeq" id="WP_184607937.1">
    <property type="nucleotide sequence ID" value="NZ_BOOS01000010.1"/>
</dbReference>
<dbReference type="AlphaFoldDB" id="A0A7W8YZB5"/>
<accession>A0A7W8YZB5</accession>
<gene>
    <name evidence="2" type="ORF">BJ981_000281</name>
</gene>
<evidence type="ECO:0000256" key="1">
    <source>
        <dbReference type="SAM" id="MobiDB-lite"/>
    </source>
</evidence>
<evidence type="ECO:0000313" key="2">
    <source>
        <dbReference type="EMBL" id="MBB5624582.1"/>
    </source>
</evidence>
<protein>
    <submittedName>
        <fullName evidence="2">Uncharacterized protein</fullName>
    </submittedName>
</protein>
<dbReference type="Proteomes" id="UP000588112">
    <property type="component" value="Unassembled WGS sequence"/>
</dbReference>
<reference evidence="2 3" key="1">
    <citation type="submission" date="2020-08" db="EMBL/GenBank/DDBJ databases">
        <title>Sequencing the genomes of 1000 actinobacteria strains.</title>
        <authorList>
            <person name="Klenk H.-P."/>
        </authorList>
    </citation>
    <scope>NUCLEOTIDE SEQUENCE [LARGE SCALE GENOMIC DNA]</scope>
    <source>
        <strain evidence="2 3">DSM 45790</strain>
    </source>
</reference>
<organism evidence="2 3">
    <name type="scientific">Sphaerisporangium krabiense</name>
    <dbReference type="NCBI Taxonomy" id="763782"/>
    <lineage>
        <taxon>Bacteria</taxon>
        <taxon>Bacillati</taxon>
        <taxon>Actinomycetota</taxon>
        <taxon>Actinomycetes</taxon>
        <taxon>Streptosporangiales</taxon>
        <taxon>Streptosporangiaceae</taxon>
        <taxon>Sphaerisporangium</taxon>
    </lineage>
</organism>
<dbReference type="EMBL" id="JACHBR010000001">
    <property type="protein sequence ID" value="MBB5624582.1"/>
    <property type="molecule type" value="Genomic_DNA"/>
</dbReference>
<keyword evidence="3" id="KW-1185">Reference proteome</keyword>
<feature type="region of interest" description="Disordered" evidence="1">
    <location>
        <begin position="455"/>
        <end position="484"/>
    </location>
</feature>
<name>A0A7W8YZB5_9ACTN</name>
<comment type="caution">
    <text evidence="2">The sequence shown here is derived from an EMBL/GenBank/DDBJ whole genome shotgun (WGS) entry which is preliminary data.</text>
</comment>
<proteinExistence type="predicted"/>
<sequence>MSSAKAGIVSVTNFVTAAQAAHTAQLAALANTAVANAAGVAGGKAGIAAGIAGVKAGGAGVAAGLGGQAGVTAAVTLFTPILATAAAVLVTYGAARLVGAGVDRLIDLGDRIELERGTTLAEQEAQELWADAVAAVAQRNARIAALSASLGPDDPDLPAPRRIAGSTVRQLADWCRATDQALAKAVPVVARRRRRAALDALRAAPPPGQDAVWEDPGRFAALWGDAARPAAPPASDPDHKVAAALAGLDPEATARDLAAVLRTAAAVRAHAGGPAAGAWLIELNDAIAQANRAVRDARRAAVYLGALDSPDDDHTALRDRLREVRDGRARLDEDLRAEADRALAAATRAREQRYALDLVRETLTGLGLDVDVTVSGTLRASHPDWRRHAVDIGVDPRMRMSATLRGPSGSPGPDPGHVAAWRETWRRAEGALTVAGVSAALVPEHEEEIREDVRAAVDQNTTQDTWQDAEGSAATHEPRRRSRP</sequence>
<evidence type="ECO:0000313" key="3">
    <source>
        <dbReference type="Proteomes" id="UP000588112"/>
    </source>
</evidence>